<organism evidence="1 2">
    <name type="scientific">Dermacentor silvarum</name>
    <name type="common">Tick</name>
    <dbReference type="NCBI Taxonomy" id="543639"/>
    <lineage>
        <taxon>Eukaryota</taxon>
        <taxon>Metazoa</taxon>
        <taxon>Ecdysozoa</taxon>
        <taxon>Arthropoda</taxon>
        <taxon>Chelicerata</taxon>
        <taxon>Arachnida</taxon>
        <taxon>Acari</taxon>
        <taxon>Parasitiformes</taxon>
        <taxon>Ixodida</taxon>
        <taxon>Ixodoidea</taxon>
        <taxon>Ixodidae</taxon>
        <taxon>Rhipicephalinae</taxon>
        <taxon>Dermacentor</taxon>
    </lineage>
</organism>
<gene>
    <name evidence="1" type="ORF">HPB49_016120</name>
</gene>
<comment type="caution">
    <text evidence="1">The sequence shown here is derived from an EMBL/GenBank/DDBJ whole genome shotgun (WGS) entry which is preliminary data.</text>
</comment>
<accession>A0ACB8CYG4</accession>
<reference evidence="1" key="1">
    <citation type="submission" date="2020-05" db="EMBL/GenBank/DDBJ databases">
        <title>Large-scale comparative analyses of tick genomes elucidate their genetic diversity and vector capacities.</title>
        <authorList>
            <person name="Jia N."/>
            <person name="Wang J."/>
            <person name="Shi W."/>
            <person name="Du L."/>
            <person name="Sun Y."/>
            <person name="Zhan W."/>
            <person name="Jiang J."/>
            <person name="Wang Q."/>
            <person name="Zhang B."/>
            <person name="Ji P."/>
            <person name="Sakyi L.B."/>
            <person name="Cui X."/>
            <person name="Yuan T."/>
            <person name="Jiang B."/>
            <person name="Yang W."/>
            <person name="Lam T.T.-Y."/>
            <person name="Chang Q."/>
            <person name="Ding S."/>
            <person name="Wang X."/>
            <person name="Zhu J."/>
            <person name="Ruan X."/>
            <person name="Zhao L."/>
            <person name="Wei J."/>
            <person name="Que T."/>
            <person name="Du C."/>
            <person name="Cheng J."/>
            <person name="Dai P."/>
            <person name="Han X."/>
            <person name="Huang E."/>
            <person name="Gao Y."/>
            <person name="Liu J."/>
            <person name="Shao H."/>
            <person name="Ye R."/>
            <person name="Li L."/>
            <person name="Wei W."/>
            <person name="Wang X."/>
            <person name="Wang C."/>
            <person name="Yang T."/>
            <person name="Huo Q."/>
            <person name="Li W."/>
            <person name="Guo W."/>
            <person name="Chen H."/>
            <person name="Zhou L."/>
            <person name="Ni X."/>
            <person name="Tian J."/>
            <person name="Zhou Y."/>
            <person name="Sheng Y."/>
            <person name="Liu T."/>
            <person name="Pan Y."/>
            <person name="Xia L."/>
            <person name="Li J."/>
            <person name="Zhao F."/>
            <person name="Cao W."/>
        </authorList>
    </citation>
    <scope>NUCLEOTIDE SEQUENCE</scope>
    <source>
        <strain evidence="1">Dsil-2018</strain>
    </source>
</reference>
<protein>
    <submittedName>
        <fullName evidence="1">Uncharacterized protein</fullName>
    </submittedName>
</protein>
<evidence type="ECO:0000313" key="1">
    <source>
        <dbReference type="EMBL" id="KAH7954178.1"/>
    </source>
</evidence>
<sequence length="285" mass="31133">MDAKLSAIIERLQSSTPHSQRGQESPTGQLLHTPKSTSYDIDDSLHLADLLGPTLQKQFVEFGDDEERLEDLVIEEVSSTECYILAYFAGFLLMACKEVSSSTHTELEGLKRALASLDETGVNVTEAVTDRHPQVRRSMLQNGNEKVLGLKKKLLQAVKSTGCAAIGLWTRSIVNHLYFSVQCENANGDLAVAVWVSVMNHMQDKHHSHSLLYDRCQHGDLGPWKWIFPGAPFLYIFKGNLSLPTLPSGYCCVGNPVCSSVDCGQLATSTSVASVADRASPTPLG</sequence>
<dbReference type="EMBL" id="CM023473">
    <property type="protein sequence ID" value="KAH7954178.1"/>
    <property type="molecule type" value="Genomic_DNA"/>
</dbReference>
<name>A0ACB8CYG4_DERSI</name>
<evidence type="ECO:0000313" key="2">
    <source>
        <dbReference type="Proteomes" id="UP000821865"/>
    </source>
</evidence>
<dbReference type="Proteomes" id="UP000821865">
    <property type="component" value="Chromosome 4"/>
</dbReference>
<proteinExistence type="predicted"/>
<keyword evidence="2" id="KW-1185">Reference proteome</keyword>